<dbReference type="InterPro" id="IPR016177">
    <property type="entry name" value="DNA-bd_dom_sf"/>
</dbReference>
<dbReference type="STRING" id="888268.A0A1E5VB04"/>
<evidence type="ECO:0000313" key="9">
    <source>
        <dbReference type="Proteomes" id="UP000095767"/>
    </source>
</evidence>
<feature type="region of interest" description="Disordered" evidence="6">
    <location>
        <begin position="124"/>
        <end position="164"/>
    </location>
</feature>
<dbReference type="SUPFAM" id="SSF54171">
    <property type="entry name" value="DNA-binding domain"/>
    <property type="match status" value="1"/>
</dbReference>
<dbReference type="GO" id="GO:0005634">
    <property type="term" value="C:nucleus"/>
    <property type="evidence" value="ECO:0007669"/>
    <property type="project" value="UniProtKB-SubCell"/>
</dbReference>
<evidence type="ECO:0000256" key="5">
    <source>
        <dbReference type="ARBA" id="ARBA00023242"/>
    </source>
</evidence>
<keyword evidence="9" id="KW-1185">Reference proteome</keyword>
<dbReference type="EMBL" id="LWDX02046086">
    <property type="protein sequence ID" value="OEL22194.1"/>
    <property type="molecule type" value="Genomic_DNA"/>
</dbReference>
<evidence type="ECO:0000313" key="8">
    <source>
        <dbReference type="EMBL" id="OEL22194.1"/>
    </source>
</evidence>
<evidence type="ECO:0000256" key="4">
    <source>
        <dbReference type="ARBA" id="ARBA00023163"/>
    </source>
</evidence>
<comment type="subcellular location">
    <subcellularLocation>
        <location evidence="1">Nucleus</location>
    </subcellularLocation>
</comment>
<dbReference type="PANTHER" id="PTHR31677">
    <property type="entry name" value="AP2 DOMAIN CLASS TRANSCRIPTION FACTOR"/>
    <property type="match status" value="1"/>
</dbReference>
<evidence type="ECO:0000256" key="2">
    <source>
        <dbReference type="ARBA" id="ARBA00023015"/>
    </source>
</evidence>
<gene>
    <name evidence="8" type="ORF">BAE44_0016787</name>
</gene>
<feature type="compositionally biased region" description="Acidic residues" evidence="6">
    <location>
        <begin position="152"/>
        <end position="164"/>
    </location>
</feature>
<dbReference type="PROSITE" id="PS51032">
    <property type="entry name" value="AP2_ERF"/>
    <property type="match status" value="1"/>
</dbReference>
<feature type="compositionally biased region" description="Low complexity" evidence="6">
    <location>
        <begin position="128"/>
        <end position="151"/>
    </location>
</feature>
<dbReference type="SMART" id="SM00380">
    <property type="entry name" value="AP2"/>
    <property type="match status" value="1"/>
</dbReference>
<dbReference type="OrthoDB" id="694266at2759"/>
<proteinExistence type="predicted"/>
<dbReference type="Gene3D" id="3.30.730.10">
    <property type="entry name" value="AP2/ERF domain"/>
    <property type="match status" value="1"/>
</dbReference>
<evidence type="ECO:0000259" key="7">
    <source>
        <dbReference type="PROSITE" id="PS51032"/>
    </source>
</evidence>
<keyword evidence="5" id="KW-0539">Nucleus</keyword>
<organism evidence="8 9">
    <name type="scientific">Dichanthelium oligosanthes</name>
    <dbReference type="NCBI Taxonomy" id="888268"/>
    <lineage>
        <taxon>Eukaryota</taxon>
        <taxon>Viridiplantae</taxon>
        <taxon>Streptophyta</taxon>
        <taxon>Embryophyta</taxon>
        <taxon>Tracheophyta</taxon>
        <taxon>Spermatophyta</taxon>
        <taxon>Magnoliopsida</taxon>
        <taxon>Liliopsida</taxon>
        <taxon>Poales</taxon>
        <taxon>Poaceae</taxon>
        <taxon>PACMAD clade</taxon>
        <taxon>Panicoideae</taxon>
        <taxon>Panicodae</taxon>
        <taxon>Paniceae</taxon>
        <taxon>Dichantheliinae</taxon>
        <taxon>Dichanthelium</taxon>
    </lineage>
</organism>
<protein>
    <recommendedName>
        <fullName evidence="7">AP2/ERF domain-containing protein</fullName>
    </recommendedName>
</protein>
<keyword evidence="3" id="KW-0238">DNA-binding</keyword>
<evidence type="ECO:0000256" key="1">
    <source>
        <dbReference type="ARBA" id="ARBA00004123"/>
    </source>
</evidence>
<accession>A0A1E5VB04</accession>
<keyword evidence="4" id="KW-0804">Transcription</keyword>
<dbReference type="GO" id="GO:0003677">
    <property type="term" value="F:DNA binding"/>
    <property type="evidence" value="ECO:0007669"/>
    <property type="project" value="UniProtKB-KW"/>
</dbReference>
<sequence>MADAGAFFQLVKQAAAAAKAKREAAGLSPLQEKSYRGVRWHFGKYGAEIRDPLDSERAWLGSYATAEEAAYAYDIAARVVQGKRARPNFPEPPPGLGEEDGPTADVVIKFFAELRNSRVVRAHKRARTTAAESSAAAAAMGPCAAGANNSDADADADADADDDE</sequence>
<feature type="domain" description="AP2/ERF" evidence="7">
    <location>
        <begin position="34"/>
        <end position="90"/>
    </location>
</feature>
<dbReference type="InterPro" id="IPR036955">
    <property type="entry name" value="AP2/ERF_dom_sf"/>
</dbReference>
<dbReference type="GO" id="GO:0003700">
    <property type="term" value="F:DNA-binding transcription factor activity"/>
    <property type="evidence" value="ECO:0007669"/>
    <property type="project" value="InterPro"/>
</dbReference>
<evidence type="ECO:0000256" key="6">
    <source>
        <dbReference type="SAM" id="MobiDB-lite"/>
    </source>
</evidence>
<comment type="caution">
    <text evidence="8">The sequence shown here is derived from an EMBL/GenBank/DDBJ whole genome shotgun (WGS) entry which is preliminary data.</text>
</comment>
<reference evidence="8 9" key="1">
    <citation type="submission" date="2016-09" db="EMBL/GenBank/DDBJ databases">
        <title>The draft genome of Dichanthelium oligosanthes: A C3 panicoid grass species.</title>
        <authorList>
            <person name="Studer A.J."/>
            <person name="Schnable J.C."/>
            <person name="Brutnell T.P."/>
        </authorList>
    </citation>
    <scope>NUCLEOTIDE SEQUENCE [LARGE SCALE GENOMIC DNA]</scope>
    <source>
        <strain evidence="9">cv. Kellogg 1175</strain>
        <tissue evidence="8">Leaf</tissue>
    </source>
</reference>
<evidence type="ECO:0000256" key="3">
    <source>
        <dbReference type="ARBA" id="ARBA00023125"/>
    </source>
</evidence>
<dbReference type="PANTHER" id="PTHR31677:SF155">
    <property type="entry name" value="AP2_EREBP TRANSCRIPTION FACTOR SUPERFAMILY PROTEIN-RELATED"/>
    <property type="match status" value="1"/>
</dbReference>
<dbReference type="InterPro" id="IPR001471">
    <property type="entry name" value="AP2/ERF_dom"/>
</dbReference>
<dbReference type="Proteomes" id="UP000095767">
    <property type="component" value="Unassembled WGS sequence"/>
</dbReference>
<name>A0A1E5VB04_9POAL</name>
<dbReference type="AlphaFoldDB" id="A0A1E5VB04"/>
<keyword evidence="2" id="KW-0805">Transcription regulation</keyword>